<sequence length="423" mass="46757">MDDQSAALILQLQLEDISSILASAKGKGRAGDAPANGQEYALRLTQQELEAGVAILNDRAMGQSIARAVQADRHILAREAEAEEAAARDRRLACEMDGRTAAAADDGASGGAPACDEDADDAAQDEYLAKLMALYVSEADGAELLAAGPGSGADDEDAAGGESSSRGAKRGAQRAAIDRRCEACHDEKKFFDVATLPHCRHDYCRDCLDLLFRLSMTDESLFPPRCCRQPIQLRDVRVFLSAETAREFEERRPELETPNRTYCHLATCSAWIPPRDISDEVGRCPACAAATCTICKAAAHDGECPNDEATQMLLRMADESGWQRCYNCRRVVELDVGCYHMRGLQEMSELLAVATDVHAALHDGNLDAILQHLRENHECTHQHWNFVRGRHQCEECFHTLPQYIFECRQCMVRACNRCRRNRL</sequence>
<dbReference type="EMBL" id="JAJVDC020000185">
    <property type="protein sequence ID" value="KAL1619552.1"/>
    <property type="molecule type" value="Genomic_DNA"/>
</dbReference>
<keyword evidence="8" id="KW-1185">Reference proteome</keyword>
<dbReference type="InterPro" id="IPR017907">
    <property type="entry name" value="Znf_RING_CS"/>
</dbReference>
<accession>A0ABR3SFJ2</accession>
<feature type="domain" description="IBR" evidence="6">
    <location>
        <begin position="256"/>
        <end position="302"/>
    </location>
</feature>
<evidence type="ECO:0000313" key="8">
    <source>
        <dbReference type="Proteomes" id="UP001521116"/>
    </source>
</evidence>
<dbReference type="InterPro" id="IPR031127">
    <property type="entry name" value="E3_UB_ligase_RBR"/>
</dbReference>
<keyword evidence="3" id="KW-0833">Ubl conjugation pathway</keyword>
<evidence type="ECO:0000259" key="6">
    <source>
        <dbReference type="Pfam" id="PF01485"/>
    </source>
</evidence>
<gene>
    <name evidence="7" type="ORF">SLS56_010046</name>
</gene>
<dbReference type="CDD" id="cd20335">
    <property type="entry name" value="BRcat_RBR"/>
    <property type="match status" value="1"/>
</dbReference>
<proteinExistence type="predicted"/>
<dbReference type="SUPFAM" id="SSF57850">
    <property type="entry name" value="RING/U-box"/>
    <property type="match status" value="1"/>
</dbReference>
<dbReference type="PROSITE" id="PS00518">
    <property type="entry name" value="ZF_RING_1"/>
    <property type="match status" value="1"/>
</dbReference>
<keyword evidence="4" id="KW-0862">Zinc</keyword>
<reference evidence="7 8" key="1">
    <citation type="submission" date="2024-02" db="EMBL/GenBank/DDBJ databases">
        <title>De novo assembly and annotation of 12 fungi associated with fruit tree decline syndrome in Ontario, Canada.</title>
        <authorList>
            <person name="Sulman M."/>
            <person name="Ellouze W."/>
            <person name="Ilyukhin E."/>
        </authorList>
    </citation>
    <scope>NUCLEOTIDE SEQUENCE [LARGE SCALE GENOMIC DNA]</scope>
    <source>
        <strain evidence="7 8">M1-105</strain>
    </source>
</reference>
<name>A0ABR3SFJ2_9PEZI</name>
<organism evidence="7 8">
    <name type="scientific">Neofusicoccum ribis</name>
    <dbReference type="NCBI Taxonomy" id="45134"/>
    <lineage>
        <taxon>Eukaryota</taxon>
        <taxon>Fungi</taxon>
        <taxon>Dikarya</taxon>
        <taxon>Ascomycota</taxon>
        <taxon>Pezizomycotina</taxon>
        <taxon>Dothideomycetes</taxon>
        <taxon>Dothideomycetes incertae sedis</taxon>
        <taxon>Botryosphaeriales</taxon>
        <taxon>Botryosphaeriaceae</taxon>
        <taxon>Neofusicoccum</taxon>
    </lineage>
</organism>
<evidence type="ECO:0000256" key="4">
    <source>
        <dbReference type="ARBA" id="ARBA00022833"/>
    </source>
</evidence>
<dbReference type="InterPro" id="IPR002867">
    <property type="entry name" value="IBR_dom"/>
</dbReference>
<dbReference type="PANTHER" id="PTHR11685">
    <property type="entry name" value="RBR FAMILY RING FINGER AND IBR DOMAIN-CONTAINING"/>
    <property type="match status" value="1"/>
</dbReference>
<evidence type="ECO:0000313" key="7">
    <source>
        <dbReference type="EMBL" id="KAL1619552.1"/>
    </source>
</evidence>
<dbReference type="InterPro" id="IPR013083">
    <property type="entry name" value="Znf_RING/FYVE/PHD"/>
</dbReference>
<evidence type="ECO:0000256" key="1">
    <source>
        <dbReference type="ARBA" id="ARBA00022723"/>
    </source>
</evidence>
<evidence type="ECO:0000256" key="2">
    <source>
        <dbReference type="ARBA" id="ARBA00022771"/>
    </source>
</evidence>
<dbReference type="Gene3D" id="3.30.40.10">
    <property type="entry name" value="Zinc/RING finger domain, C3HC4 (zinc finger)"/>
    <property type="match status" value="1"/>
</dbReference>
<evidence type="ECO:0000256" key="3">
    <source>
        <dbReference type="ARBA" id="ARBA00022786"/>
    </source>
</evidence>
<dbReference type="Proteomes" id="UP001521116">
    <property type="component" value="Unassembled WGS sequence"/>
</dbReference>
<keyword evidence="1" id="KW-0479">Metal-binding</keyword>
<feature type="region of interest" description="Disordered" evidence="5">
    <location>
        <begin position="146"/>
        <end position="171"/>
    </location>
</feature>
<dbReference type="Pfam" id="PF01485">
    <property type="entry name" value="IBR"/>
    <property type="match status" value="1"/>
</dbReference>
<protein>
    <recommendedName>
        <fullName evidence="6">IBR domain-containing protein</fullName>
    </recommendedName>
</protein>
<keyword evidence="2" id="KW-0863">Zinc-finger</keyword>
<evidence type="ECO:0000256" key="5">
    <source>
        <dbReference type="SAM" id="MobiDB-lite"/>
    </source>
</evidence>
<comment type="caution">
    <text evidence="7">The sequence shown here is derived from an EMBL/GenBank/DDBJ whole genome shotgun (WGS) entry which is preliminary data.</text>
</comment>